<sequence length="69" mass="7239">MQTIADKLRSQAASPCLEQGELGSCSKPAPITTGSVQVGARAGSYRPTYKPTPGRWKSIDAGVDTSDDQ</sequence>
<proteinExistence type="predicted"/>
<evidence type="ECO:0000256" key="1">
    <source>
        <dbReference type="SAM" id="MobiDB-lite"/>
    </source>
</evidence>
<dbReference type="Proteomes" id="UP000485058">
    <property type="component" value="Unassembled WGS sequence"/>
</dbReference>
<evidence type="ECO:0000313" key="2">
    <source>
        <dbReference type="EMBL" id="GFH32501.1"/>
    </source>
</evidence>
<name>A0A6A0AJP0_HAELA</name>
<accession>A0A6A0AJP0</accession>
<feature type="non-terminal residue" evidence="2">
    <location>
        <position position="1"/>
    </location>
</feature>
<gene>
    <name evidence="2" type="ORF">HaLaN_31732</name>
</gene>
<evidence type="ECO:0000313" key="3">
    <source>
        <dbReference type="Proteomes" id="UP000485058"/>
    </source>
</evidence>
<comment type="caution">
    <text evidence="2">The sequence shown here is derived from an EMBL/GenBank/DDBJ whole genome shotgun (WGS) entry which is preliminary data.</text>
</comment>
<dbReference type="AlphaFoldDB" id="A0A6A0AJP0"/>
<reference evidence="2 3" key="1">
    <citation type="submission" date="2020-02" db="EMBL/GenBank/DDBJ databases">
        <title>Draft genome sequence of Haematococcus lacustris strain NIES-144.</title>
        <authorList>
            <person name="Morimoto D."/>
            <person name="Nakagawa S."/>
            <person name="Yoshida T."/>
            <person name="Sawayama S."/>
        </authorList>
    </citation>
    <scope>NUCLEOTIDE SEQUENCE [LARGE SCALE GENOMIC DNA]</scope>
    <source>
        <strain evidence="2 3">NIES-144</strain>
    </source>
</reference>
<dbReference type="EMBL" id="BLLF01006723">
    <property type="protein sequence ID" value="GFH32501.1"/>
    <property type="molecule type" value="Genomic_DNA"/>
</dbReference>
<protein>
    <submittedName>
        <fullName evidence="2">Uncharacterized protein</fullName>
    </submittedName>
</protein>
<organism evidence="2 3">
    <name type="scientific">Haematococcus lacustris</name>
    <name type="common">Green alga</name>
    <name type="synonym">Haematococcus pluvialis</name>
    <dbReference type="NCBI Taxonomy" id="44745"/>
    <lineage>
        <taxon>Eukaryota</taxon>
        <taxon>Viridiplantae</taxon>
        <taxon>Chlorophyta</taxon>
        <taxon>core chlorophytes</taxon>
        <taxon>Chlorophyceae</taxon>
        <taxon>CS clade</taxon>
        <taxon>Chlamydomonadales</taxon>
        <taxon>Haematococcaceae</taxon>
        <taxon>Haematococcus</taxon>
    </lineage>
</organism>
<keyword evidence="3" id="KW-1185">Reference proteome</keyword>
<feature type="non-terminal residue" evidence="2">
    <location>
        <position position="69"/>
    </location>
</feature>
<feature type="region of interest" description="Disordered" evidence="1">
    <location>
        <begin position="19"/>
        <end position="69"/>
    </location>
</feature>